<organism evidence="1">
    <name type="scientific">viral metagenome</name>
    <dbReference type="NCBI Taxonomy" id="1070528"/>
    <lineage>
        <taxon>unclassified sequences</taxon>
        <taxon>metagenomes</taxon>
        <taxon>organismal metagenomes</taxon>
    </lineage>
</organism>
<sequence>MIYCITLKNTSFKEIKVKNIDIQNIYKKCGYKSNNNFNKLFEWDCSSNVIELWSKEDNNVKTYNNHPLLVKYNIKININNKAIFLLKSSTQYINLESSTFSKFFDLPQTIEFNSDEDNVEDICKKEVTNIDNAQLNNILNKENPLETCKNINTDTDTFSDSHSELSYELYCYSEEEI</sequence>
<evidence type="ECO:0000313" key="1">
    <source>
        <dbReference type="EMBL" id="QHT21172.1"/>
    </source>
</evidence>
<dbReference type="EMBL" id="MN739686">
    <property type="protein sequence ID" value="QHT21172.1"/>
    <property type="molecule type" value="Genomic_DNA"/>
</dbReference>
<proteinExistence type="predicted"/>
<accession>A0A6C0DXJ1</accession>
<reference evidence="1" key="1">
    <citation type="journal article" date="2020" name="Nature">
        <title>Giant virus diversity and host interactions through global metagenomics.</title>
        <authorList>
            <person name="Schulz F."/>
            <person name="Roux S."/>
            <person name="Paez-Espino D."/>
            <person name="Jungbluth S."/>
            <person name="Walsh D.A."/>
            <person name="Denef V.J."/>
            <person name="McMahon K.D."/>
            <person name="Konstantinidis K.T."/>
            <person name="Eloe-Fadrosh E.A."/>
            <person name="Kyrpides N.C."/>
            <person name="Woyke T."/>
        </authorList>
    </citation>
    <scope>NUCLEOTIDE SEQUENCE</scope>
    <source>
        <strain evidence="1">GVMAG-M-3300023174-75</strain>
    </source>
</reference>
<protein>
    <submittedName>
        <fullName evidence="1">Uncharacterized protein</fullName>
    </submittedName>
</protein>
<name>A0A6C0DXJ1_9ZZZZ</name>
<dbReference type="AlphaFoldDB" id="A0A6C0DXJ1"/>